<dbReference type="Proteomes" id="UP000019678">
    <property type="component" value="Unassembled WGS sequence"/>
</dbReference>
<dbReference type="Gene3D" id="1.25.40.10">
    <property type="entry name" value="Tetratricopeptide repeat domain"/>
    <property type="match status" value="1"/>
</dbReference>
<sequence>MYEQVGDVLGQANCIRSLENIARAEGAAHRAREHYQAALALYARIPEPYSLGHTHRLLAHLETDPAARRVHVDAARSFWLGIDRHDLVALLDQEFPAGPPAA</sequence>
<proteinExistence type="predicted"/>
<evidence type="ECO:0000313" key="2">
    <source>
        <dbReference type="Proteomes" id="UP000019678"/>
    </source>
</evidence>
<dbReference type="eggNOG" id="COG0457">
    <property type="taxonomic scope" value="Bacteria"/>
</dbReference>
<comment type="caution">
    <text evidence="1">The sequence shown here is derived from an EMBL/GenBank/DDBJ whole genome shotgun (WGS) entry which is preliminary data.</text>
</comment>
<organism evidence="1 2">
    <name type="scientific">Chondromyces apiculatus DSM 436</name>
    <dbReference type="NCBI Taxonomy" id="1192034"/>
    <lineage>
        <taxon>Bacteria</taxon>
        <taxon>Pseudomonadati</taxon>
        <taxon>Myxococcota</taxon>
        <taxon>Polyangia</taxon>
        <taxon>Polyangiales</taxon>
        <taxon>Polyangiaceae</taxon>
        <taxon>Chondromyces</taxon>
    </lineage>
</organism>
<protein>
    <recommendedName>
        <fullName evidence="3">Tetratricopeptide repeat protein</fullName>
    </recommendedName>
</protein>
<evidence type="ECO:0000313" key="1">
    <source>
        <dbReference type="EMBL" id="EYF02035.1"/>
    </source>
</evidence>
<gene>
    <name evidence="1" type="ORF">CAP_7514</name>
</gene>
<dbReference type="InterPro" id="IPR011990">
    <property type="entry name" value="TPR-like_helical_dom_sf"/>
</dbReference>
<dbReference type="STRING" id="1192034.CAP_7514"/>
<dbReference type="AlphaFoldDB" id="A0A017SZP6"/>
<reference evidence="1 2" key="1">
    <citation type="submission" date="2013-05" db="EMBL/GenBank/DDBJ databases">
        <title>Genome assembly of Chondromyces apiculatus DSM 436.</title>
        <authorList>
            <person name="Sharma G."/>
            <person name="Khatri I."/>
            <person name="Kaur C."/>
            <person name="Mayilraj S."/>
            <person name="Subramanian S."/>
        </authorList>
    </citation>
    <scope>NUCLEOTIDE SEQUENCE [LARGE SCALE GENOMIC DNA]</scope>
    <source>
        <strain evidence="1 2">DSM 436</strain>
    </source>
</reference>
<accession>A0A017SZP6</accession>
<name>A0A017SZP6_9BACT</name>
<dbReference type="EMBL" id="ASRX01000067">
    <property type="protein sequence ID" value="EYF02035.1"/>
    <property type="molecule type" value="Genomic_DNA"/>
</dbReference>
<keyword evidence="2" id="KW-1185">Reference proteome</keyword>
<evidence type="ECO:0008006" key="3">
    <source>
        <dbReference type="Google" id="ProtNLM"/>
    </source>
</evidence>